<dbReference type="InterPro" id="IPR013428">
    <property type="entry name" value="Membrane-bound_put_N"/>
</dbReference>
<dbReference type="InterPro" id="IPR011042">
    <property type="entry name" value="6-blade_b-propeller_TolB-like"/>
</dbReference>
<feature type="region of interest" description="Disordered" evidence="5">
    <location>
        <begin position="50"/>
        <end position="71"/>
    </location>
</feature>
<keyword evidence="2 4" id="KW-0479">Metal-binding</keyword>
<proteinExistence type="predicted"/>
<comment type="caution">
    <text evidence="8">The sequence shown here is derived from an EMBL/GenBank/DDBJ whole genome shotgun (WGS) entry which is preliminary data.</text>
</comment>
<organism evidence="8 9">
    <name type="scientific">Rhodopirellula halodulae</name>
    <dbReference type="NCBI Taxonomy" id="2894198"/>
    <lineage>
        <taxon>Bacteria</taxon>
        <taxon>Pseudomonadati</taxon>
        <taxon>Planctomycetota</taxon>
        <taxon>Planctomycetia</taxon>
        <taxon>Pirellulales</taxon>
        <taxon>Pirellulaceae</taxon>
        <taxon>Rhodopirellula</taxon>
    </lineage>
</organism>
<dbReference type="EMBL" id="JAJKFW010000062">
    <property type="protein sequence ID" value="MCC9644917.1"/>
    <property type="molecule type" value="Genomic_DNA"/>
</dbReference>
<dbReference type="Gene3D" id="2.120.10.30">
    <property type="entry name" value="TolB, C-terminal domain"/>
    <property type="match status" value="1"/>
</dbReference>
<evidence type="ECO:0000256" key="6">
    <source>
        <dbReference type="SAM" id="Phobius"/>
    </source>
</evidence>
<reference evidence="8" key="1">
    <citation type="submission" date="2021-11" db="EMBL/GenBank/DDBJ databases">
        <title>Genome sequence.</title>
        <authorList>
            <person name="Sun Q."/>
        </authorList>
    </citation>
    <scope>NUCLEOTIDE SEQUENCE</scope>
    <source>
        <strain evidence="8">JC740</strain>
    </source>
</reference>
<keyword evidence="1 4" id="KW-0349">Heme</keyword>
<dbReference type="InterPro" id="IPR009056">
    <property type="entry name" value="Cyt_c-like_dom"/>
</dbReference>
<dbReference type="PANTHER" id="PTHR33546:SF1">
    <property type="entry name" value="LARGE, MULTIFUNCTIONAL SECRETED PROTEIN"/>
    <property type="match status" value="1"/>
</dbReference>
<dbReference type="InterPro" id="IPR036909">
    <property type="entry name" value="Cyt_c-like_dom_sf"/>
</dbReference>
<feature type="transmembrane region" description="Helical" evidence="6">
    <location>
        <begin position="16"/>
        <end position="39"/>
    </location>
</feature>
<dbReference type="RefSeq" id="WP_230276585.1">
    <property type="nucleotide sequence ID" value="NZ_JAJKFW010000062.1"/>
</dbReference>
<dbReference type="InterPro" id="IPR055557">
    <property type="entry name" value="DUF7133"/>
</dbReference>
<keyword evidence="6" id="KW-0812">Transmembrane</keyword>
<dbReference type="SUPFAM" id="SSF48371">
    <property type="entry name" value="ARM repeat"/>
    <property type="match status" value="1"/>
</dbReference>
<dbReference type="Proteomes" id="UP001430306">
    <property type="component" value="Unassembled WGS sequence"/>
</dbReference>
<evidence type="ECO:0000256" key="2">
    <source>
        <dbReference type="ARBA" id="ARBA00022723"/>
    </source>
</evidence>
<gene>
    <name evidence="8" type="ORF">LOC71_21785</name>
</gene>
<evidence type="ECO:0000256" key="4">
    <source>
        <dbReference type="PROSITE-ProRule" id="PRU00433"/>
    </source>
</evidence>
<accession>A0ABS8NPM5</accession>
<dbReference type="PANTHER" id="PTHR33546">
    <property type="entry name" value="LARGE, MULTIFUNCTIONAL SECRETED PROTEIN-RELATED"/>
    <property type="match status" value="1"/>
</dbReference>
<protein>
    <submittedName>
        <fullName evidence="8">C-type cytochrome</fullName>
    </submittedName>
</protein>
<dbReference type="SUPFAM" id="SSF46626">
    <property type="entry name" value="Cytochrome c"/>
    <property type="match status" value="1"/>
</dbReference>
<evidence type="ECO:0000313" key="8">
    <source>
        <dbReference type="EMBL" id="MCC9644917.1"/>
    </source>
</evidence>
<dbReference type="NCBIfam" id="TIGR02604">
    <property type="entry name" value="Piru_Ver_Nterm"/>
    <property type="match status" value="1"/>
</dbReference>
<name>A0ABS8NPM5_9BACT</name>
<evidence type="ECO:0000259" key="7">
    <source>
        <dbReference type="PROSITE" id="PS51007"/>
    </source>
</evidence>
<dbReference type="InterPro" id="IPR016024">
    <property type="entry name" value="ARM-type_fold"/>
</dbReference>
<evidence type="ECO:0000256" key="5">
    <source>
        <dbReference type="SAM" id="MobiDB-lite"/>
    </source>
</evidence>
<keyword evidence="6" id="KW-1133">Transmembrane helix</keyword>
<keyword evidence="9" id="KW-1185">Reference proteome</keyword>
<evidence type="ECO:0000256" key="3">
    <source>
        <dbReference type="ARBA" id="ARBA00023004"/>
    </source>
</evidence>
<dbReference type="SUPFAM" id="SSF50952">
    <property type="entry name" value="Soluble quinoprotein glucose dehydrogenase"/>
    <property type="match status" value="1"/>
</dbReference>
<dbReference type="Gene3D" id="1.10.760.10">
    <property type="entry name" value="Cytochrome c-like domain"/>
    <property type="match status" value="1"/>
</dbReference>
<dbReference type="InterPro" id="IPR013427">
    <property type="entry name" value="Haem-bd_dom_put"/>
</dbReference>
<feature type="domain" description="Cytochrome c" evidence="7">
    <location>
        <begin position="945"/>
        <end position="1077"/>
    </location>
</feature>
<dbReference type="Pfam" id="PF23500">
    <property type="entry name" value="DUF7133"/>
    <property type="match status" value="1"/>
</dbReference>
<dbReference type="PROSITE" id="PS51007">
    <property type="entry name" value="CYTC"/>
    <property type="match status" value="1"/>
</dbReference>
<keyword evidence="3 4" id="KW-0408">Iron</keyword>
<evidence type="ECO:0000256" key="1">
    <source>
        <dbReference type="ARBA" id="ARBA00022617"/>
    </source>
</evidence>
<keyword evidence="6" id="KW-0472">Membrane</keyword>
<sequence length="1084" mass="120156">MFYVDCSKNARVVSRAVARCVGSFWLGCLFAGIIASVFVTTDAAADDFPTPINTEPLAEPGENGQPAGPPLLSAEEAAKAIQLPDGFTTTVFAHEPEVQNPIDCAWDTMGRFWVAENYTYGQRGVAWRADQRDRVLVFTDEDLDGVADSREVFLDSVQQLTSVEVGRGGVWLMCPPQLLFVPDADGDAVPDAAPEVVLDGFTIAEQNYHNLANGLRFGPDGWLYGRCGGSCPGRIGRPGTPDEKRIAIEGGIWRYHIETQQVEVLCHGTTNPWGHDFDRHGEMFFINTVNGHLWHGIHGAHFMRPFTLDPNPNAYELIDQHADHFHFDTTGRWQDSRDGAANDFGGGHAHAGMMIYQESTWPTKYQEQLFTLNFHGRRANQERLEPVGTGYVGRHEPDFFLSEDPWFRGMELSAGPDGNVMVLDWADLGECHEHTGVHRSSGRVFQIRYEAGVPDDVSERLQKLNAETLDAASLIEFQLSDSRWFSHQSRLRIAQLIADGMDATHLNQELLAAYADPSLTPQQRLRLLWTLNVTGGATQEFLIAGIADESPHVRSWCLRLLTQHWPIDDVFGPTAASRDAAERVANEYAGLQSDFLSLAEADVPSVRLTIASIMQRLPLHFRGEIADFLTELNSGIEDADDHNQGLMIWYGLMSCADADLDQLTFGVEQSQIPSTVRLASRALAERMSESPKPFAELLASVTRRLKSDGDLKGEPNVRCADAFLDGVAAGMVGVRRAERPESWDTFYETIAQHPDLREKHAETIRKLATLFGDGQSVEVLIQVASDQQADVLERLAAIKGLIESRSQSESDLDQEIVRLAAPLMKDPRVNAKLAPSLVTIKRPEVAKMLLDNYRRFRAPRRSAVIGLLCSRDVFADPLLKAIEEQKLPKDVLNASHVRTILSLDNPELQNRVEQVWGKLRDTPADREHEIAEWTRTLTSARLQTADRSQGRVLFEKSCSACHRMFGSGGQVGPDLTGAQRSDLGYLLHNIIDPDAVVGADYRATKIVTVDGRLLVGLVTQRTRQSVTIVAADQTWVLAKDDIEMEAATDQSPMPSGLLQPYSEDQVADLMAYLQSPTQVEAAKE</sequence>
<evidence type="ECO:0000313" key="9">
    <source>
        <dbReference type="Proteomes" id="UP001430306"/>
    </source>
</evidence>
<dbReference type="InterPro" id="IPR011041">
    <property type="entry name" value="Quinoprot_gluc/sorb_DH_b-prop"/>
</dbReference>
<dbReference type="NCBIfam" id="TIGR02603">
    <property type="entry name" value="CxxCH_TIGR02603"/>
    <property type="match status" value="1"/>
</dbReference>